<comment type="caution">
    <text evidence="1">The sequence shown here is derived from an EMBL/GenBank/DDBJ whole genome shotgun (WGS) entry which is preliminary data.</text>
</comment>
<evidence type="ECO:0000313" key="2">
    <source>
        <dbReference type="Proteomes" id="UP000237000"/>
    </source>
</evidence>
<evidence type="ECO:0000313" key="1">
    <source>
        <dbReference type="EMBL" id="PON82536.1"/>
    </source>
</evidence>
<protein>
    <submittedName>
        <fullName evidence="1">Uncharacterized protein</fullName>
    </submittedName>
</protein>
<dbReference type="InParanoid" id="A0A2P5EAI5"/>
<dbReference type="AlphaFoldDB" id="A0A2P5EAI5"/>
<organism evidence="1 2">
    <name type="scientific">Trema orientale</name>
    <name type="common">Charcoal tree</name>
    <name type="synonym">Celtis orientalis</name>
    <dbReference type="NCBI Taxonomy" id="63057"/>
    <lineage>
        <taxon>Eukaryota</taxon>
        <taxon>Viridiplantae</taxon>
        <taxon>Streptophyta</taxon>
        <taxon>Embryophyta</taxon>
        <taxon>Tracheophyta</taxon>
        <taxon>Spermatophyta</taxon>
        <taxon>Magnoliopsida</taxon>
        <taxon>eudicotyledons</taxon>
        <taxon>Gunneridae</taxon>
        <taxon>Pentapetalae</taxon>
        <taxon>rosids</taxon>
        <taxon>fabids</taxon>
        <taxon>Rosales</taxon>
        <taxon>Cannabaceae</taxon>
        <taxon>Trema</taxon>
    </lineage>
</organism>
<gene>
    <name evidence="1" type="ORF">TorRG33x02_216900</name>
</gene>
<sequence length="50" mass="5960">RPDDIWLGSARLVKAKLYRKNHNLYHSYGQNIAFIRVAWSTYYHMGGNYN</sequence>
<name>A0A2P5EAI5_TREOI</name>
<feature type="non-terminal residue" evidence="1">
    <location>
        <position position="1"/>
    </location>
</feature>
<keyword evidence="2" id="KW-1185">Reference proteome</keyword>
<dbReference type="EMBL" id="JXTC01000193">
    <property type="protein sequence ID" value="PON82536.1"/>
    <property type="molecule type" value="Genomic_DNA"/>
</dbReference>
<dbReference type="Proteomes" id="UP000237000">
    <property type="component" value="Unassembled WGS sequence"/>
</dbReference>
<proteinExistence type="predicted"/>
<reference evidence="2" key="1">
    <citation type="submission" date="2016-06" db="EMBL/GenBank/DDBJ databases">
        <title>Parallel loss of symbiosis genes in relatives of nitrogen-fixing non-legume Parasponia.</title>
        <authorList>
            <person name="Van Velzen R."/>
            <person name="Holmer R."/>
            <person name="Bu F."/>
            <person name="Rutten L."/>
            <person name="Van Zeijl A."/>
            <person name="Liu W."/>
            <person name="Santuari L."/>
            <person name="Cao Q."/>
            <person name="Sharma T."/>
            <person name="Shen D."/>
            <person name="Roswanjaya Y."/>
            <person name="Wardhani T."/>
            <person name="Kalhor M.S."/>
            <person name="Jansen J."/>
            <person name="Van den Hoogen J."/>
            <person name="Gungor B."/>
            <person name="Hartog M."/>
            <person name="Hontelez J."/>
            <person name="Verver J."/>
            <person name="Yang W.-C."/>
            <person name="Schijlen E."/>
            <person name="Repin R."/>
            <person name="Schilthuizen M."/>
            <person name="Schranz E."/>
            <person name="Heidstra R."/>
            <person name="Miyata K."/>
            <person name="Fedorova E."/>
            <person name="Kohlen W."/>
            <person name="Bisseling T."/>
            <person name="Smit S."/>
            <person name="Geurts R."/>
        </authorList>
    </citation>
    <scope>NUCLEOTIDE SEQUENCE [LARGE SCALE GENOMIC DNA]</scope>
    <source>
        <strain evidence="2">cv. RG33-2</strain>
    </source>
</reference>
<accession>A0A2P5EAI5</accession>